<name>A0A838ZML1_9FLAO</name>
<feature type="binding site" evidence="8">
    <location>
        <begin position="185"/>
        <end position="188"/>
    </location>
    <ligand>
        <name>ATP</name>
        <dbReference type="ChEBI" id="CHEBI:30616"/>
    </ligand>
</feature>
<keyword evidence="8" id="KW-0963">Cytoplasm</keyword>
<dbReference type="Gene3D" id="3.40.50.620">
    <property type="entry name" value="HUPs"/>
    <property type="match status" value="1"/>
</dbReference>
<keyword evidence="5 8" id="KW-0547">Nucleotide-binding</keyword>
<dbReference type="InterPro" id="IPR004821">
    <property type="entry name" value="Cyt_trans-like"/>
</dbReference>
<dbReference type="InterPro" id="IPR042176">
    <property type="entry name" value="Pantoate_ligase_C"/>
</dbReference>
<dbReference type="NCBIfam" id="TIGR00018">
    <property type="entry name" value="panC"/>
    <property type="match status" value="1"/>
</dbReference>
<dbReference type="Pfam" id="PF02569">
    <property type="entry name" value="Pantoate_ligase"/>
    <property type="match status" value="1"/>
</dbReference>
<organism evidence="9 10">
    <name type="scientific">Moheibacter lacus</name>
    <dbReference type="NCBI Taxonomy" id="2745851"/>
    <lineage>
        <taxon>Bacteria</taxon>
        <taxon>Pseudomonadati</taxon>
        <taxon>Bacteroidota</taxon>
        <taxon>Flavobacteriia</taxon>
        <taxon>Flavobacteriales</taxon>
        <taxon>Weeksellaceae</taxon>
        <taxon>Moheibacter</taxon>
    </lineage>
</organism>
<protein>
    <recommendedName>
        <fullName evidence="8">Pantothenate synthetase</fullName>
        <shortName evidence="8">PS</shortName>
        <ecNumber evidence="8">6.3.2.1</ecNumber>
    </recommendedName>
    <alternativeName>
        <fullName evidence="8">Pantoate--beta-alanine ligase</fullName>
    </alternativeName>
    <alternativeName>
        <fullName evidence="8">Pantoate-activating enzyme</fullName>
    </alternativeName>
</protein>
<sequence>MIILRESIEIKNWVESQRNSGQTIGFAPTMGALHQGHISLVNQSKQENDLTIVSIFVNPTQFNNLQDLKKYPRTEKKDAEMLEEAGVDVLFLPTVEEMYPQETESQPFDFEGLENQMEGKFRPGHFDGVATIVRKFFEIIQPNRAYFGEKDFQQLRIIEELALKIPFNIEIIPVEIMRELDGLAMSSRNVRLSEEMRLEAPKIYRILKNAKRYFEDNSIEATEKFVMEAFAQTKLKLEYFEIADEKTLISMTEKSKDKKPRAFVAAFADEIRLIDNLGLY</sequence>
<evidence type="ECO:0000256" key="7">
    <source>
        <dbReference type="ARBA" id="ARBA00048258"/>
    </source>
</evidence>
<dbReference type="PANTHER" id="PTHR21299:SF1">
    <property type="entry name" value="PANTOATE--BETA-ALANINE LIGASE"/>
    <property type="match status" value="1"/>
</dbReference>
<comment type="subunit">
    <text evidence="8">Homodimer.</text>
</comment>
<dbReference type="PANTHER" id="PTHR21299">
    <property type="entry name" value="CYTIDYLATE KINASE/PANTOATE-BETA-ALANINE LIGASE"/>
    <property type="match status" value="1"/>
</dbReference>
<comment type="caution">
    <text evidence="8">Lacks conserved residue(s) required for the propagation of feature annotation.</text>
</comment>
<dbReference type="FunFam" id="3.40.50.620:FF:000013">
    <property type="entry name" value="Pantothenate synthetase"/>
    <property type="match status" value="1"/>
</dbReference>
<comment type="function">
    <text evidence="8">Catalyzes the condensation of pantoate with beta-alanine in an ATP-dependent reaction via a pantoyl-adenylate intermediate.</text>
</comment>
<feature type="binding site" evidence="8">
    <location>
        <begin position="30"/>
        <end position="37"/>
    </location>
    <ligand>
        <name>ATP</name>
        <dbReference type="ChEBI" id="CHEBI:30616"/>
    </ligand>
</feature>
<evidence type="ECO:0000256" key="5">
    <source>
        <dbReference type="ARBA" id="ARBA00022741"/>
    </source>
</evidence>
<reference evidence="9 10" key="1">
    <citation type="submission" date="2020-07" db="EMBL/GenBank/DDBJ databases">
        <title>Moheibacter lacus sp. nov., a member of the family Flavobacteriaceae isolated from freshwater lake sediment.</title>
        <authorList>
            <person name="Liu Y."/>
        </authorList>
    </citation>
    <scope>NUCLEOTIDE SEQUENCE [LARGE SCALE GENOMIC DNA]</scope>
    <source>
        <strain evidence="9 10">BDHS18</strain>
    </source>
</reference>
<evidence type="ECO:0000256" key="4">
    <source>
        <dbReference type="ARBA" id="ARBA00022655"/>
    </source>
</evidence>
<evidence type="ECO:0000256" key="3">
    <source>
        <dbReference type="ARBA" id="ARBA00022598"/>
    </source>
</evidence>
<dbReference type="NCBIfam" id="TIGR00125">
    <property type="entry name" value="cyt_tran_rel"/>
    <property type="match status" value="1"/>
</dbReference>
<dbReference type="GO" id="GO:0005524">
    <property type="term" value="F:ATP binding"/>
    <property type="evidence" value="ECO:0007669"/>
    <property type="project" value="UniProtKB-KW"/>
</dbReference>
<feature type="binding site" evidence="8">
    <location>
        <position position="154"/>
    </location>
    <ligand>
        <name>(R)-pantoate</name>
        <dbReference type="ChEBI" id="CHEBI:15980"/>
    </ligand>
</feature>
<evidence type="ECO:0000256" key="1">
    <source>
        <dbReference type="ARBA" id="ARBA00004990"/>
    </source>
</evidence>
<keyword evidence="6 8" id="KW-0067">ATP-binding</keyword>
<dbReference type="GO" id="GO:0005829">
    <property type="term" value="C:cytosol"/>
    <property type="evidence" value="ECO:0007669"/>
    <property type="project" value="TreeGrafter"/>
</dbReference>
<feature type="binding site" evidence="8">
    <location>
        <position position="61"/>
    </location>
    <ligand>
        <name>(R)-pantoate</name>
        <dbReference type="ChEBI" id="CHEBI:15980"/>
    </ligand>
</feature>
<dbReference type="HAMAP" id="MF_00158">
    <property type="entry name" value="PanC"/>
    <property type="match status" value="1"/>
</dbReference>
<comment type="catalytic activity">
    <reaction evidence="7 8">
        <text>(R)-pantoate + beta-alanine + ATP = (R)-pantothenate + AMP + diphosphate + H(+)</text>
        <dbReference type="Rhea" id="RHEA:10912"/>
        <dbReference type="ChEBI" id="CHEBI:15378"/>
        <dbReference type="ChEBI" id="CHEBI:15980"/>
        <dbReference type="ChEBI" id="CHEBI:29032"/>
        <dbReference type="ChEBI" id="CHEBI:30616"/>
        <dbReference type="ChEBI" id="CHEBI:33019"/>
        <dbReference type="ChEBI" id="CHEBI:57966"/>
        <dbReference type="ChEBI" id="CHEBI:456215"/>
        <dbReference type="EC" id="6.3.2.1"/>
    </reaction>
</comment>
<dbReference type="GO" id="GO:0004592">
    <property type="term" value="F:pantoate-beta-alanine ligase activity"/>
    <property type="evidence" value="ECO:0007669"/>
    <property type="project" value="UniProtKB-UniRule"/>
</dbReference>
<dbReference type="RefSeq" id="WP_182042417.1">
    <property type="nucleotide sequence ID" value="NZ_JACDZE010000001.1"/>
</dbReference>
<evidence type="ECO:0000313" key="10">
    <source>
        <dbReference type="Proteomes" id="UP000552241"/>
    </source>
</evidence>
<dbReference type="InterPro" id="IPR014729">
    <property type="entry name" value="Rossmann-like_a/b/a_fold"/>
</dbReference>
<proteinExistence type="inferred from homology"/>
<dbReference type="Gene3D" id="3.30.1300.10">
    <property type="entry name" value="Pantoate-beta-alanine ligase, C-terminal domain"/>
    <property type="match status" value="1"/>
</dbReference>
<dbReference type="AlphaFoldDB" id="A0A838ZML1"/>
<dbReference type="CDD" id="cd00560">
    <property type="entry name" value="PanC"/>
    <property type="match status" value="1"/>
</dbReference>
<keyword evidence="10" id="KW-1185">Reference proteome</keyword>
<comment type="caution">
    <text evidence="9">The sequence shown here is derived from an EMBL/GenBank/DDBJ whole genome shotgun (WGS) entry which is preliminary data.</text>
</comment>
<dbReference type="UniPathway" id="UPA00028">
    <property type="reaction ID" value="UER00005"/>
</dbReference>
<evidence type="ECO:0000256" key="6">
    <source>
        <dbReference type="ARBA" id="ARBA00022840"/>
    </source>
</evidence>
<comment type="subcellular location">
    <subcellularLocation>
        <location evidence="8">Cytoplasm</location>
    </subcellularLocation>
</comment>
<gene>
    <name evidence="8" type="primary">panC</name>
    <name evidence="9" type="ORF">HU137_03515</name>
</gene>
<dbReference type="EMBL" id="JACDZE010000001">
    <property type="protein sequence ID" value="MBA5628836.1"/>
    <property type="molecule type" value="Genomic_DNA"/>
</dbReference>
<feature type="binding site" evidence="8">
    <location>
        <position position="61"/>
    </location>
    <ligand>
        <name>beta-alanine</name>
        <dbReference type="ChEBI" id="CHEBI:57966"/>
    </ligand>
</feature>
<comment type="miscellaneous">
    <text evidence="8">The reaction proceeds by a bi uni uni bi ping pong mechanism.</text>
</comment>
<evidence type="ECO:0000256" key="2">
    <source>
        <dbReference type="ARBA" id="ARBA00009256"/>
    </source>
</evidence>
<feature type="active site" description="Proton donor" evidence="8">
    <location>
        <position position="37"/>
    </location>
</feature>
<dbReference type="InterPro" id="IPR003721">
    <property type="entry name" value="Pantoate_ligase"/>
</dbReference>
<dbReference type="SUPFAM" id="SSF52374">
    <property type="entry name" value="Nucleotidylyl transferase"/>
    <property type="match status" value="1"/>
</dbReference>
<comment type="similarity">
    <text evidence="2 8">Belongs to the pantothenate synthetase family.</text>
</comment>
<dbReference type="GO" id="GO:0015940">
    <property type="term" value="P:pantothenate biosynthetic process"/>
    <property type="evidence" value="ECO:0007669"/>
    <property type="project" value="UniProtKB-UniRule"/>
</dbReference>
<keyword evidence="4 8" id="KW-0566">Pantothenate biosynthesis</keyword>
<dbReference type="Proteomes" id="UP000552241">
    <property type="component" value="Unassembled WGS sequence"/>
</dbReference>
<keyword evidence="3 8" id="KW-0436">Ligase</keyword>
<comment type="pathway">
    <text evidence="1 8">Cofactor biosynthesis; (R)-pantothenate biosynthesis; (R)-pantothenate from (R)-pantoate and beta-alanine: step 1/1.</text>
</comment>
<feature type="binding site" evidence="8">
    <location>
        <begin position="148"/>
        <end position="151"/>
    </location>
    <ligand>
        <name>ATP</name>
        <dbReference type="ChEBI" id="CHEBI:30616"/>
    </ligand>
</feature>
<dbReference type="EC" id="6.3.2.1" evidence="8"/>
<accession>A0A838ZML1</accession>
<evidence type="ECO:0000313" key="9">
    <source>
        <dbReference type="EMBL" id="MBA5628836.1"/>
    </source>
</evidence>
<evidence type="ECO:0000256" key="8">
    <source>
        <dbReference type="HAMAP-Rule" id="MF_00158"/>
    </source>
</evidence>